<sequence length="193" mass="20722">MGRNSGHRPDETKRIDSSAGAIRISSPAIAPTAPPPPHRNRQQAAILKDPKRKNVRFAEIAGGKMAECAAIFCCCPCGLANLFFLAAVRLPAGLCCRAVQKRILTRRAKKKAEILESGSGSNSGCSSGSSKSGSVTDDGFVEFTGTQGSVMMVIGNTWPARSPTSEVVEFEKEVWSKFCGRGFWRSLSQKDDL</sequence>
<evidence type="ECO:0000313" key="3">
    <source>
        <dbReference type="Proteomes" id="UP000829196"/>
    </source>
</evidence>
<keyword evidence="3" id="KW-1185">Reference proteome</keyword>
<feature type="compositionally biased region" description="Low complexity" evidence="1">
    <location>
        <begin position="17"/>
        <end position="31"/>
    </location>
</feature>
<comment type="caution">
    <text evidence="2">The sequence shown here is derived from an EMBL/GenBank/DDBJ whole genome shotgun (WGS) entry which is preliminary data.</text>
</comment>
<evidence type="ECO:0000256" key="1">
    <source>
        <dbReference type="SAM" id="MobiDB-lite"/>
    </source>
</evidence>
<feature type="region of interest" description="Disordered" evidence="1">
    <location>
        <begin position="115"/>
        <end position="136"/>
    </location>
</feature>
<accession>A0A8T3AP07</accession>
<name>A0A8T3AP07_DENNO</name>
<feature type="region of interest" description="Disordered" evidence="1">
    <location>
        <begin position="1"/>
        <end position="43"/>
    </location>
</feature>
<organism evidence="2 3">
    <name type="scientific">Dendrobium nobile</name>
    <name type="common">Orchid</name>
    <dbReference type="NCBI Taxonomy" id="94219"/>
    <lineage>
        <taxon>Eukaryota</taxon>
        <taxon>Viridiplantae</taxon>
        <taxon>Streptophyta</taxon>
        <taxon>Embryophyta</taxon>
        <taxon>Tracheophyta</taxon>
        <taxon>Spermatophyta</taxon>
        <taxon>Magnoliopsida</taxon>
        <taxon>Liliopsida</taxon>
        <taxon>Asparagales</taxon>
        <taxon>Orchidaceae</taxon>
        <taxon>Epidendroideae</taxon>
        <taxon>Malaxideae</taxon>
        <taxon>Dendrobiinae</taxon>
        <taxon>Dendrobium</taxon>
    </lineage>
</organism>
<dbReference type="PANTHER" id="PTHR33264:SF69">
    <property type="entry name" value="WRKY DOMAIN-CONTAINING PROTEIN"/>
    <property type="match status" value="1"/>
</dbReference>
<feature type="compositionally biased region" description="Basic and acidic residues" evidence="1">
    <location>
        <begin position="7"/>
        <end position="16"/>
    </location>
</feature>
<dbReference type="PANTHER" id="PTHR33264">
    <property type="entry name" value="EXPRESSED PROTEIN"/>
    <property type="match status" value="1"/>
</dbReference>
<evidence type="ECO:0000313" key="2">
    <source>
        <dbReference type="EMBL" id="KAI0497492.1"/>
    </source>
</evidence>
<dbReference type="EMBL" id="JAGYWB010000015">
    <property type="protein sequence ID" value="KAI0497492.1"/>
    <property type="molecule type" value="Genomic_DNA"/>
</dbReference>
<proteinExistence type="predicted"/>
<feature type="compositionally biased region" description="Low complexity" evidence="1">
    <location>
        <begin position="117"/>
        <end position="134"/>
    </location>
</feature>
<reference evidence="2" key="1">
    <citation type="journal article" date="2022" name="Front. Genet.">
        <title>Chromosome-Scale Assembly of the Dendrobium nobile Genome Provides Insights Into the Molecular Mechanism of the Biosynthesis of the Medicinal Active Ingredient of Dendrobium.</title>
        <authorList>
            <person name="Xu Q."/>
            <person name="Niu S.-C."/>
            <person name="Li K.-L."/>
            <person name="Zheng P.-J."/>
            <person name="Zhang X.-J."/>
            <person name="Jia Y."/>
            <person name="Liu Y."/>
            <person name="Niu Y.-X."/>
            <person name="Yu L.-H."/>
            <person name="Chen D.-F."/>
            <person name="Zhang G.-Q."/>
        </authorList>
    </citation>
    <scope>NUCLEOTIDE SEQUENCE</scope>
    <source>
        <tissue evidence="2">Leaf</tissue>
    </source>
</reference>
<protein>
    <submittedName>
        <fullName evidence="2">Uncharacterized protein</fullName>
    </submittedName>
</protein>
<dbReference type="AlphaFoldDB" id="A0A8T3AP07"/>
<dbReference type="OrthoDB" id="695262at2759"/>
<gene>
    <name evidence="2" type="ORF">KFK09_020721</name>
</gene>
<dbReference type="Proteomes" id="UP000829196">
    <property type="component" value="Unassembled WGS sequence"/>
</dbReference>